<feature type="domain" description="SAP" evidence="4">
    <location>
        <begin position="3"/>
        <end position="37"/>
    </location>
</feature>
<protein>
    <submittedName>
        <fullName evidence="5">Laminin subunit gamma-1</fullName>
    </submittedName>
</protein>
<dbReference type="GO" id="GO:0016973">
    <property type="term" value="P:poly(A)+ mRNA export from nucleus"/>
    <property type="evidence" value="ECO:0007669"/>
    <property type="project" value="TreeGrafter"/>
</dbReference>
<organism evidence="5 6">
    <name type="scientific">Wickerhamomyces ciferrii (strain ATCC 14091 / BCRC 22168 / CBS 111 / JCM 3599 / NBRC 0793 / NRRL Y-1031 F-60-10)</name>
    <name type="common">Yeast</name>
    <name type="synonym">Pichia ciferrii</name>
    <dbReference type="NCBI Taxonomy" id="1206466"/>
    <lineage>
        <taxon>Eukaryota</taxon>
        <taxon>Fungi</taxon>
        <taxon>Dikarya</taxon>
        <taxon>Ascomycota</taxon>
        <taxon>Saccharomycotina</taxon>
        <taxon>Saccharomycetes</taxon>
        <taxon>Phaffomycetales</taxon>
        <taxon>Wickerhamomycetaceae</taxon>
        <taxon>Wickerhamomyces</taxon>
    </lineage>
</organism>
<evidence type="ECO:0000313" key="6">
    <source>
        <dbReference type="Proteomes" id="UP000009328"/>
    </source>
</evidence>
<reference evidence="5 6" key="1">
    <citation type="journal article" date="2012" name="Eukaryot. Cell">
        <title>Draft genome sequence of Wickerhamomyces ciferrii NRRL Y-1031 F-60-10.</title>
        <authorList>
            <person name="Schneider J."/>
            <person name="Andrea H."/>
            <person name="Blom J."/>
            <person name="Jaenicke S."/>
            <person name="Ruckert C."/>
            <person name="Schorsch C."/>
            <person name="Szczepanowski R."/>
            <person name="Farwick M."/>
            <person name="Goesmann A."/>
            <person name="Puhler A."/>
            <person name="Schaffer S."/>
            <person name="Tauch A."/>
            <person name="Kohler T."/>
            <person name="Brinkrolf K."/>
        </authorList>
    </citation>
    <scope>NUCLEOTIDE SEQUENCE [LARGE SCALE GENOMIC DNA]</scope>
    <source>
        <strain evidence="6">ATCC 14091 / BCRC 22168 / CBS 111 / JCM 3599 / NBRC 0793 / NRRL Y-1031 F-60-10</strain>
    </source>
</reference>
<evidence type="ECO:0000259" key="4">
    <source>
        <dbReference type="PROSITE" id="PS50800"/>
    </source>
</evidence>
<dbReference type="HOGENOM" id="CLU_088651_0_0_1"/>
<dbReference type="InterPro" id="IPR052240">
    <property type="entry name" value="SAP_domain_ribonucleoprotein"/>
</dbReference>
<dbReference type="InterPro" id="IPR040746">
    <property type="entry name" value="THO1_MOS11_C"/>
</dbReference>
<evidence type="ECO:0000256" key="2">
    <source>
        <dbReference type="ARBA" id="ARBA00046328"/>
    </source>
</evidence>
<dbReference type="InParanoid" id="K0KDH1"/>
<dbReference type="PANTHER" id="PTHR46551">
    <property type="entry name" value="SAP DOMAIN-CONTAINING RIBONUCLEOPROTEIN"/>
    <property type="match status" value="1"/>
</dbReference>
<feature type="compositionally biased region" description="Acidic residues" evidence="3">
    <location>
        <begin position="58"/>
        <end position="67"/>
    </location>
</feature>
<feature type="region of interest" description="Disordered" evidence="3">
    <location>
        <begin position="1"/>
        <end position="105"/>
    </location>
</feature>
<dbReference type="EMBL" id="CAIF01000070">
    <property type="protein sequence ID" value="CCH43165.1"/>
    <property type="molecule type" value="Genomic_DNA"/>
</dbReference>
<dbReference type="STRING" id="1206466.K0KDH1"/>
<comment type="caution">
    <text evidence="5">The sequence shown here is derived from an EMBL/GenBank/DDBJ whole genome shotgun (WGS) entry which is preliminary data.</text>
</comment>
<dbReference type="SUPFAM" id="SSF68906">
    <property type="entry name" value="SAP domain"/>
    <property type="match status" value="1"/>
</dbReference>
<keyword evidence="6" id="KW-1185">Reference proteome</keyword>
<comment type="similarity">
    <text evidence="2">Belongs to the SAP domain-containing ribonucleoprotein family.</text>
</comment>
<evidence type="ECO:0000313" key="5">
    <source>
        <dbReference type="EMBL" id="CCH43165.1"/>
    </source>
</evidence>
<dbReference type="InterPro" id="IPR003034">
    <property type="entry name" value="SAP_dom"/>
</dbReference>
<dbReference type="SMART" id="SM00513">
    <property type="entry name" value="SAP"/>
    <property type="match status" value="1"/>
</dbReference>
<proteinExistence type="inferred from homology"/>
<dbReference type="InterPro" id="IPR036361">
    <property type="entry name" value="SAP_dom_sf"/>
</dbReference>
<feature type="compositionally biased region" description="Basic and acidic residues" evidence="3">
    <location>
        <begin position="68"/>
        <end position="105"/>
    </location>
</feature>
<keyword evidence="1" id="KW-0597">Phosphoprotein</keyword>
<sequence length="192" mass="22054">MAYSDQTVAQLKEELTSRQLSTSGVKKDLIQRLEENDASKETTEPVVEESKDEPKDELLEEVEPEQQEESKEESKEEQKEESSTTEQKGEEEKPKSIKEFTPEERKNLAIEFLNKKISRAKKFGSEESEIESIKKDLARIEKYGVELGTSIAKEIGLTSRPLHDGPRKRFHGRGRGGNRGFRSRGRFRGRRD</sequence>
<feature type="region of interest" description="Disordered" evidence="3">
    <location>
        <begin position="158"/>
        <end position="192"/>
    </location>
</feature>
<gene>
    <name evidence="5" type="ORF">BN7_2712</name>
</gene>
<dbReference type="Proteomes" id="UP000009328">
    <property type="component" value="Unassembled WGS sequence"/>
</dbReference>
<name>K0KDH1_WICCF</name>
<dbReference type="PROSITE" id="PS50800">
    <property type="entry name" value="SAP"/>
    <property type="match status" value="1"/>
</dbReference>
<feature type="compositionally biased region" description="Basic and acidic residues" evidence="3">
    <location>
        <begin position="25"/>
        <end position="57"/>
    </location>
</feature>
<dbReference type="eggNOG" id="ENOG502SARN">
    <property type="taxonomic scope" value="Eukaryota"/>
</dbReference>
<dbReference type="Pfam" id="PF18592">
    <property type="entry name" value="Tho1_MOS11_C"/>
    <property type="match status" value="1"/>
</dbReference>
<accession>K0KDH1</accession>
<dbReference type="Pfam" id="PF02037">
    <property type="entry name" value="SAP"/>
    <property type="match status" value="1"/>
</dbReference>
<evidence type="ECO:0000256" key="3">
    <source>
        <dbReference type="SAM" id="MobiDB-lite"/>
    </source>
</evidence>
<dbReference type="PANTHER" id="PTHR46551:SF1">
    <property type="entry name" value="SAP DOMAIN-CONTAINING RIBONUCLEOPROTEIN"/>
    <property type="match status" value="1"/>
</dbReference>
<feature type="compositionally biased region" description="Basic residues" evidence="3">
    <location>
        <begin position="168"/>
        <end position="192"/>
    </location>
</feature>
<dbReference type="Gene3D" id="1.10.720.30">
    <property type="entry name" value="SAP domain"/>
    <property type="match status" value="1"/>
</dbReference>
<evidence type="ECO:0000256" key="1">
    <source>
        <dbReference type="ARBA" id="ARBA00022553"/>
    </source>
</evidence>
<dbReference type="GO" id="GO:0005634">
    <property type="term" value="C:nucleus"/>
    <property type="evidence" value="ECO:0007669"/>
    <property type="project" value="TreeGrafter"/>
</dbReference>
<dbReference type="FunCoup" id="K0KDH1">
    <property type="interactions" value="38"/>
</dbReference>
<dbReference type="AlphaFoldDB" id="K0KDH1"/>